<evidence type="ECO:0008006" key="4">
    <source>
        <dbReference type="Google" id="ProtNLM"/>
    </source>
</evidence>
<name>A0ABR4J8J2_9EURO</name>
<keyword evidence="3" id="KW-1185">Reference proteome</keyword>
<dbReference type="EMBL" id="JBFXLU010000207">
    <property type="protein sequence ID" value="KAL2835392.1"/>
    <property type="molecule type" value="Genomic_DNA"/>
</dbReference>
<organism evidence="2 3">
    <name type="scientific">Aspergillus pseudoustus</name>
    <dbReference type="NCBI Taxonomy" id="1810923"/>
    <lineage>
        <taxon>Eukaryota</taxon>
        <taxon>Fungi</taxon>
        <taxon>Dikarya</taxon>
        <taxon>Ascomycota</taxon>
        <taxon>Pezizomycotina</taxon>
        <taxon>Eurotiomycetes</taxon>
        <taxon>Eurotiomycetidae</taxon>
        <taxon>Eurotiales</taxon>
        <taxon>Aspergillaceae</taxon>
        <taxon>Aspergillus</taxon>
        <taxon>Aspergillus subgen. Nidulantes</taxon>
    </lineage>
</organism>
<dbReference type="Gene3D" id="3.90.180.10">
    <property type="entry name" value="Medium-chain alcohol dehydrogenases, catalytic domain"/>
    <property type="match status" value="1"/>
</dbReference>
<comment type="caution">
    <text evidence="2">The sequence shown here is derived from an EMBL/GenBank/DDBJ whole genome shotgun (WGS) entry which is preliminary data.</text>
</comment>
<sequence>MLAMAGLPMAFAAALYGLQTQVTLLPKESVLILPAAGLAGNAATQVSRLLGGRPVVGVEYASGVDRVAAHYKLPLEQVIPISSIEQSRSMSSGMMQYDVVFSSGWVNQTTAPGAWRYLAPIGRFIDCGRKNVLTRTILDTIPIHRGASYLAFDILDLKEHRPKILEDLMKTIAQLYNNRQILPLSPRTGKSTRCVQTGTYSCGYGPSGKAF</sequence>
<keyword evidence="1" id="KW-0732">Signal</keyword>
<dbReference type="Proteomes" id="UP001610446">
    <property type="component" value="Unassembled WGS sequence"/>
</dbReference>
<evidence type="ECO:0000256" key="1">
    <source>
        <dbReference type="SAM" id="SignalP"/>
    </source>
</evidence>
<evidence type="ECO:0000313" key="2">
    <source>
        <dbReference type="EMBL" id="KAL2835392.1"/>
    </source>
</evidence>
<dbReference type="InterPro" id="IPR036291">
    <property type="entry name" value="NAD(P)-bd_dom_sf"/>
</dbReference>
<proteinExistence type="predicted"/>
<accession>A0ABR4J8J2</accession>
<evidence type="ECO:0000313" key="3">
    <source>
        <dbReference type="Proteomes" id="UP001610446"/>
    </source>
</evidence>
<feature type="chain" id="PRO_5046735144" description="Alcohol dehydrogenase-like C-terminal domain-containing protein" evidence="1">
    <location>
        <begin position="18"/>
        <end position="211"/>
    </location>
</feature>
<feature type="signal peptide" evidence="1">
    <location>
        <begin position="1"/>
        <end position="17"/>
    </location>
</feature>
<gene>
    <name evidence="2" type="ORF">BJY01DRAFT_77652</name>
</gene>
<reference evidence="2 3" key="1">
    <citation type="submission" date="2024-07" db="EMBL/GenBank/DDBJ databases">
        <title>Section-level genome sequencing and comparative genomics of Aspergillus sections Usti and Cavernicolus.</title>
        <authorList>
            <consortium name="Lawrence Berkeley National Laboratory"/>
            <person name="Nybo J.L."/>
            <person name="Vesth T.C."/>
            <person name="Theobald S."/>
            <person name="Frisvad J.C."/>
            <person name="Larsen T.O."/>
            <person name="Kjaerboelling I."/>
            <person name="Rothschild-Mancinelli K."/>
            <person name="Lyhne E.K."/>
            <person name="Kogle M.E."/>
            <person name="Barry K."/>
            <person name="Clum A."/>
            <person name="Na H."/>
            <person name="Ledsgaard L."/>
            <person name="Lin J."/>
            <person name="Lipzen A."/>
            <person name="Kuo A."/>
            <person name="Riley R."/>
            <person name="Mondo S."/>
            <person name="Labutti K."/>
            <person name="Haridas S."/>
            <person name="Pangalinan J."/>
            <person name="Salamov A.A."/>
            <person name="Simmons B.A."/>
            <person name="Magnuson J.K."/>
            <person name="Chen J."/>
            <person name="Drula E."/>
            <person name="Henrissat B."/>
            <person name="Wiebenga A."/>
            <person name="Lubbers R.J."/>
            <person name="Gomes A.C."/>
            <person name="Makela M.R."/>
            <person name="Stajich J."/>
            <person name="Grigoriev I.V."/>
            <person name="Mortensen U.H."/>
            <person name="De Vries R.P."/>
            <person name="Baker S.E."/>
            <person name="Andersen M.R."/>
        </authorList>
    </citation>
    <scope>NUCLEOTIDE SEQUENCE [LARGE SCALE GENOMIC DNA]</scope>
    <source>
        <strain evidence="2 3">CBS 123904</strain>
    </source>
</reference>
<dbReference type="SUPFAM" id="SSF51735">
    <property type="entry name" value="NAD(P)-binding Rossmann-fold domains"/>
    <property type="match status" value="1"/>
</dbReference>
<protein>
    <recommendedName>
        <fullName evidence="4">Alcohol dehydrogenase-like C-terminal domain-containing protein</fullName>
    </recommendedName>
</protein>